<comment type="caution">
    <text evidence="2">The sequence shown here is derived from an EMBL/GenBank/DDBJ whole genome shotgun (WGS) entry which is preliminary data.</text>
</comment>
<evidence type="ECO:0000259" key="1">
    <source>
        <dbReference type="Pfam" id="PF01636"/>
    </source>
</evidence>
<accession>A0A5N0VIZ9</accession>
<dbReference type="EMBL" id="VMNW02000003">
    <property type="protein sequence ID" value="KAA9166185.1"/>
    <property type="molecule type" value="Genomic_DNA"/>
</dbReference>
<sequence>MRTTEQDLDELSRGLAAWLSGPLAANGPVSLTNVQVPEGGGLSSVTFLADAEWREGGRIRRRPIAARVAPENSSFPVFPEYDLRLQYDVMAAVARHGRVPVPPLIGIDATGRTLGSPFLVMDRMPGEKPGDNPPYVFGGWLYDASPDQRRAVQDATVDVLAGIHSLPEPATRLPALSTGGKDALRCHYDRTTAHYEWSRRSDGMRIPVLENAFAWLEERWPRDTGEPVLSWGDARPGNILYEDFAPRAVLDWEMAALGPREIDLGWYVFLHRFFQDIAESANVPGLPDFARRDDVVETYEDRTGYRVREFDWYLVYAAVRHGVVMSQIARRMIHFGELTPPEDPDGYILHHEALDRLVKGTYAWPTR</sequence>
<dbReference type="OrthoDB" id="3806873at2"/>
<dbReference type="AlphaFoldDB" id="A0A5N0VIZ9"/>
<dbReference type="Proteomes" id="UP000319769">
    <property type="component" value="Unassembled WGS sequence"/>
</dbReference>
<feature type="domain" description="Aminoglycoside phosphotransferase" evidence="1">
    <location>
        <begin position="82"/>
        <end position="270"/>
    </location>
</feature>
<dbReference type="GO" id="GO:0016740">
    <property type="term" value="F:transferase activity"/>
    <property type="evidence" value="ECO:0007669"/>
    <property type="project" value="UniProtKB-KW"/>
</dbReference>
<dbReference type="SUPFAM" id="SSF56112">
    <property type="entry name" value="Protein kinase-like (PK-like)"/>
    <property type="match status" value="1"/>
</dbReference>
<proteinExistence type="predicted"/>
<reference evidence="2" key="1">
    <citation type="submission" date="2019-09" db="EMBL/GenBank/DDBJ databases">
        <authorList>
            <person name="Teo W.F.A."/>
            <person name="Duangmal K."/>
        </authorList>
    </citation>
    <scope>NUCLEOTIDE SEQUENCE [LARGE SCALE GENOMIC DNA]</scope>
    <source>
        <strain evidence="2">K81G1</strain>
    </source>
</reference>
<dbReference type="InterPro" id="IPR051678">
    <property type="entry name" value="AGP_Transferase"/>
</dbReference>
<evidence type="ECO:0000313" key="2">
    <source>
        <dbReference type="EMBL" id="KAA9166185.1"/>
    </source>
</evidence>
<keyword evidence="3" id="KW-1185">Reference proteome</keyword>
<dbReference type="InterPro" id="IPR002575">
    <property type="entry name" value="Aminoglycoside_PTrfase"/>
</dbReference>
<evidence type="ECO:0000313" key="3">
    <source>
        <dbReference type="Proteomes" id="UP000319769"/>
    </source>
</evidence>
<dbReference type="Gene3D" id="3.90.1200.10">
    <property type="match status" value="1"/>
</dbReference>
<dbReference type="Pfam" id="PF01636">
    <property type="entry name" value="APH"/>
    <property type="match status" value="1"/>
</dbReference>
<name>A0A5N0VIZ9_9PSEU</name>
<dbReference type="RefSeq" id="WP_144758041.1">
    <property type="nucleotide sequence ID" value="NZ_VMNW02000003.1"/>
</dbReference>
<dbReference type="InterPro" id="IPR041726">
    <property type="entry name" value="ACAD10_11_N"/>
</dbReference>
<protein>
    <submittedName>
        <fullName evidence="2">Phosphotransferase family protein</fullName>
    </submittedName>
</protein>
<dbReference type="CDD" id="cd05154">
    <property type="entry name" value="ACAD10_11_N-like"/>
    <property type="match status" value="1"/>
</dbReference>
<dbReference type="PANTHER" id="PTHR21310:SF40">
    <property type="entry name" value="AMINOGLYCOSIDE PHOSPHOTRANSFERASE DOMAIN-CONTAINING PROTEIN-RELATED"/>
    <property type="match status" value="1"/>
</dbReference>
<dbReference type="Gene3D" id="3.30.200.20">
    <property type="entry name" value="Phosphorylase Kinase, domain 1"/>
    <property type="match status" value="1"/>
</dbReference>
<organism evidence="2 3">
    <name type="scientific">Amycolatopsis acidicola</name>
    <dbReference type="NCBI Taxonomy" id="2596893"/>
    <lineage>
        <taxon>Bacteria</taxon>
        <taxon>Bacillati</taxon>
        <taxon>Actinomycetota</taxon>
        <taxon>Actinomycetes</taxon>
        <taxon>Pseudonocardiales</taxon>
        <taxon>Pseudonocardiaceae</taxon>
        <taxon>Amycolatopsis</taxon>
    </lineage>
</organism>
<dbReference type="PANTHER" id="PTHR21310">
    <property type="entry name" value="AMINOGLYCOSIDE PHOSPHOTRANSFERASE-RELATED-RELATED"/>
    <property type="match status" value="1"/>
</dbReference>
<dbReference type="InterPro" id="IPR011009">
    <property type="entry name" value="Kinase-like_dom_sf"/>
</dbReference>
<gene>
    <name evidence="2" type="ORF">FPZ12_004195</name>
</gene>